<protein>
    <recommendedName>
        <fullName evidence="1">Rad50/SbcC-type AAA domain-containing protein</fullName>
    </recommendedName>
</protein>
<reference evidence="2 3" key="1">
    <citation type="submission" date="2018-08" db="EMBL/GenBank/DDBJ databases">
        <title>A genome reference for cultivated species of the human gut microbiota.</title>
        <authorList>
            <person name="Zou Y."/>
            <person name="Xue W."/>
            <person name="Luo G."/>
        </authorList>
    </citation>
    <scope>NUCLEOTIDE SEQUENCE [LARGE SCALE GENOMIC DNA]</scope>
    <source>
        <strain evidence="2 3">OM07-13</strain>
    </source>
</reference>
<dbReference type="Proteomes" id="UP000260758">
    <property type="component" value="Unassembled WGS sequence"/>
</dbReference>
<gene>
    <name evidence="2" type="ORF">DXB99_02640</name>
</gene>
<dbReference type="GO" id="GO:0006302">
    <property type="term" value="P:double-strand break repair"/>
    <property type="evidence" value="ECO:0007669"/>
    <property type="project" value="InterPro"/>
</dbReference>
<dbReference type="InterPro" id="IPR038729">
    <property type="entry name" value="Rad50/SbcC_AAA"/>
</dbReference>
<dbReference type="Gene3D" id="3.40.50.300">
    <property type="entry name" value="P-loop containing nucleotide triphosphate hydrolases"/>
    <property type="match status" value="1"/>
</dbReference>
<dbReference type="InterPro" id="IPR027417">
    <property type="entry name" value="P-loop_NTPase"/>
</dbReference>
<organism evidence="2 3">
    <name type="scientific">Agathobacter rectalis</name>
    <dbReference type="NCBI Taxonomy" id="39491"/>
    <lineage>
        <taxon>Bacteria</taxon>
        <taxon>Bacillati</taxon>
        <taxon>Bacillota</taxon>
        <taxon>Clostridia</taxon>
        <taxon>Lachnospirales</taxon>
        <taxon>Lachnospiraceae</taxon>
        <taxon>Agathobacter</taxon>
    </lineage>
</organism>
<evidence type="ECO:0000259" key="1">
    <source>
        <dbReference type="Pfam" id="PF13476"/>
    </source>
</evidence>
<comment type="caution">
    <text evidence="2">The sequence shown here is derived from an EMBL/GenBank/DDBJ whole genome shotgun (WGS) entry which is preliminary data.</text>
</comment>
<dbReference type="Pfam" id="PF13476">
    <property type="entry name" value="AAA_23"/>
    <property type="match status" value="1"/>
</dbReference>
<dbReference type="EMBL" id="QSTP01000001">
    <property type="protein sequence ID" value="RGM75438.1"/>
    <property type="molecule type" value="Genomic_DNA"/>
</dbReference>
<proteinExistence type="predicted"/>
<dbReference type="GO" id="GO:0016887">
    <property type="term" value="F:ATP hydrolysis activity"/>
    <property type="evidence" value="ECO:0007669"/>
    <property type="project" value="InterPro"/>
</dbReference>
<evidence type="ECO:0000313" key="2">
    <source>
        <dbReference type="EMBL" id="RGM75438.1"/>
    </source>
</evidence>
<dbReference type="SUPFAM" id="SSF52540">
    <property type="entry name" value="P-loop containing nucleoside triphosphate hydrolases"/>
    <property type="match status" value="1"/>
</dbReference>
<dbReference type="AlphaFoldDB" id="A0A3E4YL15"/>
<accession>A0A3E4YL15</accession>
<sequence>MKGIIMHKIKTWRNPYDEGFSTCRRKEVEFKPGLTVLVGCNGSGKSTMLENIKEELHKETIPMFFYNNEHDGGSNSIGESVFLGDINFAATAWTSSEGENITLNLSKIASKWRNFILTGEVNDLSTKFAKSFREACEIDDKKITSKKRFILLDAMDSGYSIDNVIEMKSLFDLVLEDSEKMGMETYIIVSSNEYELACDTDCFDVTEGKYINFSSYEDFKKFILHTRKKKDKRYK</sequence>
<evidence type="ECO:0000313" key="3">
    <source>
        <dbReference type="Proteomes" id="UP000260758"/>
    </source>
</evidence>
<name>A0A3E4YL15_9FIRM</name>
<feature type="domain" description="Rad50/SbcC-type AAA" evidence="1">
    <location>
        <begin position="19"/>
        <end position="112"/>
    </location>
</feature>